<accession>A0AAV7DBL0</accession>
<dbReference type="AlphaFoldDB" id="A0AAV7DBL0"/>
<dbReference type="Proteomes" id="UP000824782">
    <property type="component" value="Unassembled WGS sequence"/>
</dbReference>
<proteinExistence type="predicted"/>
<gene>
    <name evidence="1" type="ORF">GDO81_001061</name>
</gene>
<reference evidence="1" key="1">
    <citation type="thesis" date="2020" institute="ProQuest LLC" country="789 East Eisenhower Parkway, Ann Arbor, MI, USA">
        <title>Comparative Genomics and Chromosome Evolution.</title>
        <authorList>
            <person name="Mudd A.B."/>
        </authorList>
    </citation>
    <scope>NUCLEOTIDE SEQUENCE</scope>
    <source>
        <strain evidence="1">237g6f4</strain>
        <tissue evidence="1">Blood</tissue>
    </source>
</reference>
<dbReference type="EMBL" id="WNYA01000001">
    <property type="protein sequence ID" value="KAG8594076.1"/>
    <property type="molecule type" value="Genomic_DNA"/>
</dbReference>
<comment type="caution">
    <text evidence="1">The sequence shown here is derived from an EMBL/GenBank/DDBJ whole genome shotgun (WGS) entry which is preliminary data.</text>
</comment>
<organism evidence="1 2">
    <name type="scientific">Engystomops pustulosus</name>
    <name type="common">Tungara frog</name>
    <name type="synonym">Physalaemus pustulosus</name>
    <dbReference type="NCBI Taxonomy" id="76066"/>
    <lineage>
        <taxon>Eukaryota</taxon>
        <taxon>Metazoa</taxon>
        <taxon>Chordata</taxon>
        <taxon>Craniata</taxon>
        <taxon>Vertebrata</taxon>
        <taxon>Euteleostomi</taxon>
        <taxon>Amphibia</taxon>
        <taxon>Batrachia</taxon>
        <taxon>Anura</taxon>
        <taxon>Neobatrachia</taxon>
        <taxon>Hyloidea</taxon>
        <taxon>Leptodactylidae</taxon>
        <taxon>Leiuperinae</taxon>
        <taxon>Engystomops</taxon>
    </lineage>
</organism>
<name>A0AAV7DBL0_ENGPU</name>
<keyword evidence="2" id="KW-1185">Reference proteome</keyword>
<evidence type="ECO:0000313" key="1">
    <source>
        <dbReference type="EMBL" id="KAG8594076.1"/>
    </source>
</evidence>
<evidence type="ECO:0000313" key="2">
    <source>
        <dbReference type="Proteomes" id="UP000824782"/>
    </source>
</evidence>
<protein>
    <submittedName>
        <fullName evidence="1">Uncharacterized protein</fullName>
    </submittedName>
</protein>
<sequence>MERVCTIYYIYITVDVIMSCMHYRLNPGPEYLWSCWSSKPRPTQSRLRWCSRSANDNPALHTQTHTLVAYALHTHIHTLHSHTIVHFYCQ</sequence>